<keyword evidence="2" id="KW-0472">Membrane</keyword>
<dbReference type="AlphaFoldDB" id="A0A0E0PXD8"/>
<reference evidence="4" key="1">
    <citation type="submission" date="2013-06" db="EMBL/GenBank/DDBJ databases">
        <authorList>
            <person name="Zhao Q."/>
        </authorList>
    </citation>
    <scope>NUCLEOTIDE SEQUENCE</scope>
    <source>
        <strain evidence="4">cv. W1943</strain>
    </source>
</reference>
<protein>
    <submittedName>
        <fullName evidence="3">Uncharacterized protein</fullName>
    </submittedName>
</protein>
<proteinExistence type="predicted"/>
<evidence type="ECO:0000256" key="1">
    <source>
        <dbReference type="SAM" id="MobiDB-lite"/>
    </source>
</evidence>
<dbReference type="Gramene" id="ORUFI06G14440.1">
    <property type="protein sequence ID" value="ORUFI06G14440.1"/>
    <property type="gene ID" value="ORUFI06G14440"/>
</dbReference>
<evidence type="ECO:0000313" key="3">
    <source>
        <dbReference type="EnsemblPlants" id="ORUFI06G14440.1"/>
    </source>
</evidence>
<organism evidence="3 4">
    <name type="scientific">Oryza rufipogon</name>
    <name type="common">Brownbeard rice</name>
    <name type="synonym">Asian wild rice</name>
    <dbReference type="NCBI Taxonomy" id="4529"/>
    <lineage>
        <taxon>Eukaryota</taxon>
        <taxon>Viridiplantae</taxon>
        <taxon>Streptophyta</taxon>
        <taxon>Embryophyta</taxon>
        <taxon>Tracheophyta</taxon>
        <taxon>Spermatophyta</taxon>
        <taxon>Magnoliopsida</taxon>
        <taxon>Liliopsida</taxon>
        <taxon>Poales</taxon>
        <taxon>Poaceae</taxon>
        <taxon>BOP clade</taxon>
        <taxon>Oryzoideae</taxon>
        <taxon>Oryzeae</taxon>
        <taxon>Oryzinae</taxon>
        <taxon>Oryza</taxon>
    </lineage>
</organism>
<reference evidence="3" key="2">
    <citation type="submission" date="2015-06" db="UniProtKB">
        <authorList>
            <consortium name="EnsemblPlants"/>
        </authorList>
    </citation>
    <scope>IDENTIFICATION</scope>
</reference>
<dbReference type="Proteomes" id="UP000008022">
    <property type="component" value="Unassembled WGS sequence"/>
</dbReference>
<dbReference type="EnsemblPlants" id="ORUFI06G14440.1">
    <property type="protein sequence ID" value="ORUFI06G14440.1"/>
    <property type="gene ID" value="ORUFI06G14440"/>
</dbReference>
<sequence>MGPYVSDTVEGIKEGLLLFLLPIFASSFSLSLRFLPTCARAPSGVRLVRDGAAVASRRRGAEATAVQRYGRAAAERGDAWVRWRGGRRWDPLRLGARGGGDGGLEMAGKAKTEGVGAEELECGEAGRRRLPGLATGIKGGGGGGQGAPWGGARAGPVWLCAATAKIGGKGGEGRRRGSDGDGKGEGQGGSGDAVACTWLTPVCSRQSARSKVVDVMDGGSRARMSKSTQGKEYKEGVGDLGARCRREAVTNPAGLVVG</sequence>
<feature type="transmembrane region" description="Helical" evidence="2">
    <location>
        <begin position="16"/>
        <end position="35"/>
    </location>
</feature>
<feature type="compositionally biased region" description="Basic and acidic residues" evidence="1">
    <location>
        <begin position="171"/>
        <end position="184"/>
    </location>
</feature>
<keyword evidence="2" id="KW-0812">Transmembrane</keyword>
<name>A0A0E0PXD8_ORYRU</name>
<accession>A0A0E0PXD8</accession>
<evidence type="ECO:0000313" key="4">
    <source>
        <dbReference type="Proteomes" id="UP000008022"/>
    </source>
</evidence>
<keyword evidence="2" id="KW-1133">Transmembrane helix</keyword>
<evidence type="ECO:0000256" key="2">
    <source>
        <dbReference type="SAM" id="Phobius"/>
    </source>
</evidence>
<feature type="region of interest" description="Disordered" evidence="1">
    <location>
        <begin position="167"/>
        <end position="191"/>
    </location>
</feature>
<keyword evidence="4" id="KW-1185">Reference proteome</keyword>
<dbReference type="HOGENOM" id="CLU_064595_0_0_1"/>